<keyword evidence="2" id="KW-0012">Acyltransferase</keyword>
<dbReference type="RefSeq" id="WP_230338204.1">
    <property type="nucleotide sequence ID" value="NZ_CP069798.1"/>
</dbReference>
<keyword evidence="2" id="KW-0963">Cytoplasm</keyword>
<keyword evidence="2" id="KW-0808">Transferase</keyword>
<proteinExistence type="inferred from homology"/>
<evidence type="ECO:0000313" key="4">
    <source>
        <dbReference type="Proteomes" id="UP000653156"/>
    </source>
</evidence>
<keyword evidence="4" id="KW-1185">Reference proteome</keyword>
<comment type="similarity">
    <text evidence="1 2">Belongs to the RTX toxin acyltransferase family.</text>
</comment>
<dbReference type="PRINTS" id="PR01489">
    <property type="entry name" value="RTXTOXINC"/>
</dbReference>
<comment type="subcellular location">
    <subcellularLocation>
        <location evidence="2">Cytoplasm</location>
    </subcellularLocation>
</comment>
<reference evidence="3" key="1">
    <citation type="submission" date="2021-02" db="EMBL/GenBank/DDBJ databases">
        <title>Neisseriaceae sp. 26B isolated from the cloaca of a Common Toad-headed Turtle (Mesoclemmys nasuta).</title>
        <authorList>
            <person name="Spergser J."/>
            <person name="Busse H.-J."/>
        </authorList>
    </citation>
    <scope>NUCLEOTIDE SEQUENCE</scope>
    <source>
        <strain evidence="3">26B</strain>
    </source>
</reference>
<dbReference type="GO" id="GO:0009404">
    <property type="term" value="P:toxin metabolic process"/>
    <property type="evidence" value="ECO:0007669"/>
    <property type="project" value="UniProtKB-UniRule"/>
</dbReference>
<evidence type="ECO:0000313" key="3">
    <source>
        <dbReference type="EMBL" id="QRQ80912.1"/>
    </source>
</evidence>
<accession>A0A892ZD95</accession>
<evidence type="ECO:0000256" key="1">
    <source>
        <dbReference type="ARBA" id="ARBA00005686"/>
    </source>
</evidence>
<gene>
    <name evidence="3" type="ORF">JQU52_09190</name>
</gene>
<comment type="function">
    <text evidence="2">Involved in fatty acylation of protoxin at internal lysine residues, thereby converting it to the active toxin.</text>
</comment>
<name>A0A892ZD95_9NEIS</name>
<organism evidence="3 4">
    <name type="scientific">Paralysiella testudinis</name>
    <dbReference type="NCBI Taxonomy" id="2809020"/>
    <lineage>
        <taxon>Bacteria</taxon>
        <taxon>Pseudomonadati</taxon>
        <taxon>Pseudomonadota</taxon>
        <taxon>Betaproteobacteria</taxon>
        <taxon>Neisseriales</taxon>
        <taxon>Neisseriaceae</taxon>
        <taxon>Paralysiella</taxon>
    </lineage>
</organism>
<dbReference type="InterPro" id="IPR003996">
    <property type="entry name" value="RTX_toxin-activating_protC_bac"/>
</dbReference>
<sequence>MEPIQIVAPGIWVQPWSETEVLGAVAWLWLQSPRHQQHTLAIFGQHLLPAIRRRQFALFSQGQQPIGYITWALFNQTAEQNYIKSNVSLLNQPEHWQCGGRMWFIDWFAPFGHSMVISRIMARRLFPTTIARALHHHGDTTGLRINTFKGAAVSAAELAYWQQQNPVSVPIISV</sequence>
<dbReference type="EC" id="2.3.1.-" evidence="2"/>
<dbReference type="EMBL" id="CP069798">
    <property type="protein sequence ID" value="QRQ80912.1"/>
    <property type="molecule type" value="Genomic_DNA"/>
</dbReference>
<dbReference type="GO" id="GO:0031640">
    <property type="term" value="P:killing of cells of another organism"/>
    <property type="evidence" value="ECO:0007669"/>
    <property type="project" value="UniProtKB-KW"/>
</dbReference>
<evidence type="ECO:0000256" key="2">
    <source>
        <dbReference type="RuleBase" id="RU368102"/>
    </source>
</evidence>
<dbReference type="Pfam" id="PF02794">
    <property type="entry name" value="HlyC"/>
    <property type="match status" value="1"/>
</dbReference>
<dbReference type="Proteomes" id="UP000653156">
    <property type="component" value="Chromosome"/>
</dbReference>
<dbReference type="AlphaFoldDB" id="A0A892ZD95"/>
<dbReference type="GO" id="GO:0005737">
    <property type="term" value="C:cytoplasm"/>
    <property type="evidence" value="ECO:0007669"/>
    <property type="project" value="UniProtKB-SubCell"/>
</dbReference>
<dbReference type="KEGG" id="ptes:JQU52_09190"/>
<dbReference type="GO" id="GO:0016746">
    <property type="term" value="F:acyltransferase activity"/>
    <property type="evidence" value="ECO:0007669"/>
    <property type="project" value="UniProtKB-UniRule"/>
</dbReference>
<keyword evidence="2" id="KW-0204">Cytolysis</keyword>
<protein>
    <recommendedName>
        <fullName evidence="2">RTX toxin-activating lysine-acyltransferase</fullName>
        <ecNumber evidence="2">2.3.1.-</ecNumber>
    </recommendedName>
</protein>